<reference evidence="2 3" key="1">
    <citation type="submission" date="2018-04" db="EMBL/GenBank/DDBJ databases">
        <title>Genomic Encyclopedia of Archaeal and Bacterial Type Strains, Phase II (KMG-II): from individual species to whole genera.</title>
        <authorList>
            <person name="Goeker M."/>
        </authorList>
    </citation>
    <scope>NUCLEOTIDE SEQUENCE [LARGE SCALE GENOMIC DNA]</scope>
    <source>
        <strain evidence="2 3">DSM 29329</strain>
    </source>
</reference>
<feature type="chain" id="PRO_5015409020" description="Lipoprotein" evidence="1">
    <location>
        <begin position="20"/>
        <end position="96"/>
    </location>
</feature>
<dbReference type="Proteomes" id="UP000244069">
    <property type="component" value="Unassembled WGS sequence"/>
</dbReference>
<protein>
    <recommendedName>
        <fullName evidence="4">Lipoprotein</fullName>
    </recommendedName>
</protein>
<organism evidence="2 3">
    <name type="scientific">Allosediminivita pacifica</name>
    <dbReference type="NCBI Taxonomy" id="1267769"/>
    <lineage>
        <taxon>Bacteria</taxon>
        <taxon>Pseudomonadati</taxon>
        <taxon>Pseudomonadota</taxon>
        <taxon>Alphaproteobacteria</taxon>
        <taxon>Rhodobacterales</taxon>
        <taxon>Paracoccaceae</taxon>
        <taxon>Allosediminivita</taxon>
    </lineage>
</organism>
<dbReference type="OrthoDB" id="7867642at2"/>
<keyword evidence="3" id="KW-1185">Reference proteome</keyword>
<accession>A0A2T6BA47</accession>
<dbReference type="PROSITE" id="PS51257">
    <property type="entry name" value="PROKAR_LIPOPROTEIN"/>
    <property type="match status" value="1"/>
</dbReference>
<evidence type="ECO:0000313" key="2">
    <source>
        <dbReference type="EMBL" id="PTX52934.1"/>
    </source>
</evidence>
<dbReference type="RefSeq" id="WP_107974306.1">
    <property type="nucleotide sequence ID" value="NZ_BMEZ01000001.1"/>
</dbReference>
<dbReference type="AlphaFoldDB" id="A0A2T6BA47"/>
<sequence>MKYGLAVILLGLAACSPQAQDQISRQAASATVTRVVTQRQPQLRIEPAITCILRYASPGQIDALASDSVTGPTESSFQIVASVISRPETVRCLSGA</sequence>
<dbReference type="EMBL" id="QBKN01000001">
    <property type="protein sequence ID" value="PTX52934.1"/>
    <property type="molecule type" value="Genomic_DNA"/>
</dbReference>
<evidence type="ECO:0000256" key="1">
    <source>
        <dbReference type="SAM" id="SignalP"/>
    </source>
</evidence>
<evidence type="ECO:0000313" key="3">
    <source>
        <dbReference type="Proteomes" id="UP000244069"/>
    </source>
</evidence>
<evidence type="ECO:0008006" key="4">
    <source>
        <dbReference type="Google" id="ProtNLM"/>
    </source>
</evidence>
<name>A0A2T6BA47_9RHOB</name>
<gene>
    <name evidence="2" type="ORF">C8N44_101225</name>
</gene>
<keyword evidence="1" id="KW-0732">Signal</keyword>
<proteinExistence type="predicted"/>
<feature type="signal peptide" evidence="1">
    <location>
        <begin position="1"/>
        <end position="19"/>
    </location>
</feature>
<comment type="caution">
    <text evidence="2">The sequence shown here is derived from an EMBL/GenBank/DDBJ whole genome shotgun (WGS) entry which is preliminary data.</text>
</comment>